<dbReference type="Pfam" id="PF06276">
    <property type="entry name" value="FhuF"/>
    <property type="match status" value="1"/>
</dbReference>
<proteinExistence type="predicted"/>
<dbReference type="Proteomes" id="UP000471751">
    <property type="component" value="Unassembled WGS sequence"/>
</dbReference>
<dbReference type="InterPro" id="IPR008090">
    <property type="entry name" value="Fe_iron_reduct"/>
</dbReference>
<protein>
    <submittedName>
        <fullName evidence="3">Siderophore-iron reductase FhuF</fullName>
    </submittedName>
</protein>
<dbReference type="InterPro" id="IPR022770">
    <property type="entry name" value="IucA/IucC-like_C"/>
</dbReference>
<reference evidence="3 4" key="1">
    <citation type="submission" date="2020-02" db="EMBL/GenBank/DDBJ databases">
        <title>Broccoli isolated Pseudomonas sp.</title>
        <authorList>
            <person name="Fujikawa T."/>
            <person name="Sawada H."/>
        </authorList>
    </citation>
    <scope>NUCLEOTIDE SEQUENCE [LARGE SCALE GENOMIC DNA]</scope>
    <source>
        <strain evidence="3 4">JCM 32154</strain>
    </source>
</reference>
<organism evidence="3 4">
    <name type="scientific">Pseudomonas laurentiana</name>
    <dbReference type="NCBI Taxonomy" id="2364649"/>
    <lineage>
        <taxon>Bacteria</taxon>
        <taxon>Pseudomonadati</taxon>
        <taxon>Pseudomonadota</taxon>
        <taxon>Gammaproteobacteria</taxon>
        <taxon>Pseudomonadales</taxon>
        <taxon>Pseudomonadaceae</taxon>
        <taxon>Pseudomonas</taxon>
    </lineage>
</organism>
<dbReference type="RefSeq" id="WP_163933306.1">
    <property type="nucleotide sequence ID" value="NZ_BMQU01000022.1"/>
</dbReference>
<evidence type="ECO:0000313" key="4">
    <source>
        <dbReference type="Proteomes" id="UP000471751"/>
    </source>
</evidence>
<dbReference type="InterPro" id="IPR024726">
    <property type="entry name" value="FhuF_C"/>
</dbReference>
<comment type="caution">
    <text evidence="3">The sequence shown here is derived from an EMBL/GenBank/DDBJ whole genome shotgun (WGS) entry which is preliminary data.</text>
</comment>
<evidence type="ECO:0000259" key="2">
    <source>
        <dbReference type="Pfam" id="PF11575"/>
    </source>
</evidence>
<dbReference type="EMBL" id="JAAHBT010000045">
    <property type="protein sequence ID" value="NES09250.1"/>
    <property type="molecule type" value="Genomic_DNA"/>
</dbReference>
<dbReference type="AlphaFoldDB" id="A0A6I5RNB2"/>
<sequence>MTQTVRLSELLRPAYFHRLLLALYGADLMPAQLPVLVSQWSKYYFSMFWREAVSARCAGRGLALPGNVGVSLDERGLPLAFEPMDAGSEDLQGLLEQHLAPLIQQLAALGSVPVAVLWGNAGDCLEQCLQALEVDLVEARDLLDRPGGPLFAAVSYDANGLRRRRTCCLSYKVAWVGHCAHCPLNP</sequence>
<gene>
    <name evidence="3" type="primary">fhuF</name>
    <name evidence="3" type="ORF">G3O07_05155</name>
</gene>
<name>A0A6I5RNB2_9PSED</name>
<evidence type="ECO:0000313" key="3">
    <source>
        <dbReference type="EMBL" id="NES09250.1"/>
    </source>
</evidence>
<evidence type="ECO:0000259" key="1">
    <source>
        <dbReference type="Pfam" id="PF06276"/>
    </source>
</evidence>
<accession>A0A6I5RNB2</accession>
<feature type="domain" description="Ferric siderophore reductase C-terminal" evidence="2">
    <location>
        <begin position="164"/>
        <end position="184"/>
    </location>
</feature>
<dbReference type="NCBIfam" id="TIGR03951">
    <property type="entry name" value="Fe_III_red_FhuF"/>
    <property type="match status" value="1"/>
</dbReference>
<keyword evidence="4" id="KW-1185">Reference proteome</keyword>
<dbReference type="Pfam" id="PF11575">
    <property type="entry name" value="FhuF_C"/>
    <property type="match status" value="1"/>
</dbReference>
<dbReference type="GO" id="GO:0051537">
    <property type="term" value="F:2 iron, 2 sulfur cluster binding"/>
    <property type="evidence" value="ECO:0007669"/>
    <property type="project" value="InterPro"/>
</dbReference>
<dbReference type="GO" id="GO:0003824">
    <property type="term" value="F:catalytic activity"/>
    <property type="evidence" value="ECO:0007669"/>
    <property type="project" value="UniProtKB-ARBA"/>
</dbReference>
<feature type="domain" description="Aerobactin siderophore biosynthesis IucA/IucC-like C-terminal" evidence="1">
    <location>
        <begin position="38"/>
        <end position="145"/>
    </location>
</feature>